<dbReference type="EMBL" id="JACIBT010000020">
    <property type="protein sequence ID" value="MBB3668449.1"/>
    <property type="molecule type" value="Genomic_DNA"/>
</dbReference>
<evidence type="ECO:0008006" key="3">
    <source>
        <dbReference type="Google" id="ProtNLM"/>
    </source>
</evidence>
<name>A0A7W5TXD1_9MICC</name>
<dbReference type="RefSeq" id="WP_183358834.1">
    <property type="nucleotide sequence ID" value="NZ_BAABKR010000003.1"/>
</dbReference>
<comment type="caution">
    <text evidence="1">The sequence shown here is derived from an EMBL/GenBank/DDBJ whole genome shotgun (WGS) entry which is preliminary data.</text>
</comment>
<keyword evidence="2" id="KW-1185">Reference proteome</keyword>
<dbReference type="AlphaFoldDB" id="A0A7W5TXD1"/>
<organism evidence="1 2">
    <name type="scientific">Garicola koreensis</name>
    <dbReference type="NCBI Taxonomy" id="1262554"/>
    <lineage>
        <taxon>Bacteria</taxon>
        <taxon>Bacillati</taxon>
        <taxon>Actinomycetota</taxon>
        <taxon>Actinomycetes</taxon>
        <taxon>Micrococcales</taxon>
        <taxon>Micrococcaceae</taxon>
        <taxon>Garicola</taxon>
    </lineage>
</organism>
<reference evidence="1 2" key="1">
    <citation type="submission" date="2020-08" db="EMBL/GenBank/DDBJ databases">
        <title>Sequencing the genomes of 1000 actinobacteria strains.</title>
        <authorList>
            <person name="Klenk H.-P."/>
        </authorList>
    </citation>
    <scope>NUCLEOTIDE SEQUENCE [LARGE SCALE GENOMIC DNA]</scope>
    <source>
        <strain evidence="1 2">DSM 28238</strain>
    </source>
</reference>
<accession>A0A7W5TXD1</accession>
<gene>
    <name evidence="1" type="ORF">FHX47_002085</name>
</gene>
<sequence>MATIELEIPDGLDPELTKRRLEAELSHGAAVQELADMLQRSDHAISPAAAASAAGVEQFWRRMIATYGVYTATEIASLRGSNPKNRSVAANFAKRHGVLGVLRGRAKVYPRFQFRGPDVHPDWTRLSAPLHEAGWSAARILYWAGSPNGYVDNREPAALIGTADIDDAVDAAQDSAHGFTG</sequence>
<evidence type="ECO:0000313" key="1">
    <source>
        <dbReference type="EMBL" id="MBB3668449.1"/>
    </source>
</evidence>
<dbReference type="Proteomes" id="UP000547528">
    <property type="component" value="Unassembled WGS sequence"/>
</dbReference>
<protein>
    <recommendedName>
        <fullName evidence="3">Antitoxin Xre/MbcA/ParS-like toxin-binding domain-containing protein</fullName>
    </recommendedName>
</protein>
<proteinExistence type="predicted"/>
<evidence type="ECO:0000313" key="2">
    <source>
        <dbReference type="Proteomes" id="UP000547528"/>
    </source>
</evidence>